<keyword evidence="5 8" id="KW-0812">Transmembrane</keyword>
<feature type="transmembrane region" description="Helical" evidence="8">
    <location>
        <begin position="147"/>
        <end position="171"/>
    </location>
</feature>
<feature type="transmembrane region" description="Helical" evidence="8">
    <location>
        <begin position="339"/>
        <end position="357"/>
    </location>
</feature>
<keyword evidence="3" id="KW-0813">Transport</keyword>
<feature type="transmembrane region" description="Helical" evidence="8">
    <location>
        <begin position="177"/>
        <end position="197"/>
    </location>
</feature>
<dbReference type="InterPro" id="IPR011701">
    <property type="entry name" value="MFS"/>
</dbReference>
<reference evidence="12" key="1">
    <citation type="submission" date="2014-12" db="EMBL/GenBank/DDBJ databases">
        <title>Complete Genome Sequencing of Pandoraea pulmonicola DSM 16583.</title>
        <authorList>
            <person name="Chan K.-G."/>
        </authorList>
    </citation>
    <scope>NUCLEOTIDE SEQUENCE [LARGE SCALE GENOMIC DNA]</scope>
    <source>
        <strain evidence="12">DSM 16583</strain>
    </source>
</reference>
<accession>A0AAJ4ZG70</accession>
<evidence type="ECO:0000256" key="3">
    <source>
        <dbReference type="ARBA" id="ARBA00022448"/>
    </source>
</evidence>
<dbReference type="GO" id="GO:0022857">
    <property type="term" value="F:transmembrane transporter activity"/>
    <property type="evidence" value="ECO:0007669"/>
    <property type="project" value="InterPro"/>
</dbReference>
<organism evidence="11 13">
    <name type="scientific">Pandoraea pulmonicola</name>
    <dbReference type="NCBI Taxonomy" id="93221"/>
    <lineage>
        <taxon>Bacteria</taxon>
        <taxon>Pseudomonadati</taxon>
        <taxon>Pseudomonadota</taxon>
        <taxon>Betaproteobacteria</taxon>
        <taxon>Burkholderiales</taxon>
        <taxon>Burkholderiaceae</taxon>
        <taxon>Pandoraea</taxon>
    </lineage>
</organism>
<evidence type="ECO:0000259" key="9">
    <source>
        <dbReference type="PROSITE" id="PS50850"/>
    </source>
</evidence>
<feature type="transmembrane region" description="Helical" evidence="8">
    <location>
        <begin position="363"/>
        <end position="381"/>
    </location>
</feature>
<dbReference type="Gene3D" id="1.20.1720.10">
    <property type="entry name" value="Multidrug resistance protein D"/>
    <property type="match status" value="1"/>
</dbReference>
<evidence type="ECO:0000313" key="10">
    <source>
        <dbReference type="EMBL" id="AJC22845.1"/>
    </source>
</evidence>
<dbReference type="InterPro" id="IPR036259">
    <property type="entry name" value="MFS_trans_sf"/>
</dbReference>
<dbReference type="EMBL" id="CP010310">
    <property type="protein sequence ID" value="AJC22845.1"/>
    <property type="molecule type" value="Genomic_DNA"/>
</dbReference>
<feature type="transmembrane region" description="Helical" evidence="8">
    <location>
        <begin position="236"/>
        <end position="254"/>
    </location>
</feature>
<evidence type="ECO:0000256" key="6">
    <source>
        <dbReference type="ARBA" id="ARBA00022989"/>
    </source>
</evidence>
<feature type="transmembrane region" description="Helical" evidence="8">
    <location>
        <begin position="209"/>
        <end position="230"/>
    </location>
</feature>
<dbReference type="PANTHER" id="PTHR42718:SF9">
    <property type="entry name" value="MAJOR FACILITATOR SUPERFAMILY MULTIDRUG TRANSPORTER MFSC"/>
    <property type="match status" value="1"/>
</dbReference>
<evidence type="ECO:0000313" key="13">
    <source>
        <dbReference type="Proteomes" id="UP000254589"/>
    </source>
</evidence>
<evidence type="ECO:0000256" key="2">
    <source>
        <dbReference type="ARBA" id="ARBA00008537"/>
    </source>
</evidence>
<feature type="transmembrane region" description="Helical" evidence="8">
    <location>
        <begin position="310"/>
        <end position="327"/>
    </location>
</feature>
<feature type="transmembrane region" description="Helical" evidence="8">
    <location>
        <begin position="275"/>
        <end position="298"/>
    </location>
</feature>
<evidence type="ECO:0000256" key="4">
    <source>
        <dbReference type="ARBA" id="ARBA00022475"/>
    </source>
</evidence>
<evidence type="ECO:0000256" key="7">
    <source>
        <dbReference type="ARBA" id="ARBA00023136"/>
    </source>
</evidence>
<dbReference type="PANTHER" id="PTHR42718">
    <property type="entry name" value="MAJOR FACILITATOR SUPERFAMILY MULTIDRUG TRANSPORTER MFSC"/>
    <property type="match status" value="1"/>
</dbReference>
<dbReference type="GO" id="GO:0005886">
    <property type="term" value="C:plasma membrane"/>
    <property type="evidence" value="ECO:0007669"/>
    <property type="project" value="UniProtKB-SubCell"/>
</dbReference>
<evidence type="ECO:0000256" key="1">
    <source>
        <dbReference type="ARBA" id="ARBA00004651"/>
    </source>
</evidence>
<dbReference type="SUPFAM" id="SSF103473">
    <property type="entry name" value="MFS general substrate transporter"/>
    <property type="match status" value="1"/>
</dbReference>
<proteinExistence type="inferred from homology"/>
<dbReference type="Gene3D" id="1.20.1250.20">
    <property type="entry name" value="MFS general substrate transporter like domains"/>
    <property type="match status" value="1"/>
</dbReference>
<dbReference type="EMBL" id="UGSJ01000001">
    <property type="protein sequence ID" value="SUA92852.1"/>
    <property type="molecule type" value="Genomic_DNA"/>
</dbReference>
<evidence type="ECO:0000256" key="5">
    <source>
        <dbReference type="ARBA" id="ARBA00022692"/>
    </source>
</evidence>
<sequence>MQTAAKTGEAGEEGFEVPRRYFAALAILLGVLMSSLDSSIVNIALPTISSDLGVSAASVIWVANGYQVASAATMLTCASLGSRIGERRFYVIGLVLFTISSLGCGLATSFMMLVVMRVIQGISYAVLISVGYGLYRAIFPPASLGTIFGINALTFAVGTALGPALGGLIVSYASWPWLFYINLPLGVAAIVFSLISLGKDTHKERGFDFLGAFTSAAAFGLFALAVDQIGRWDNRTVLMLAAVSAFLLYAFIAGQTRARNPLLPLDIFQSRRYTFAVLTSVTLFVSQGMALVALPFVLQHTYAYSVLESAFIFTPWPITVAICAPFAGRLTNRLNATQVSSLGVLIFCLGLGSLVFLPDQPRVADFLWRVAVCGMGYGFFLPPNNKEMFANAAKHRTSSASGVLSTARTTGQSIGAALVAVVIALAGGVSDSPEQYFSEYVFALACAISALSFFASMARVYRQRSQEATS</sequence>
<dbReference type="KEGG" id="ppul:RO07_24615"/>
<dbReference type="RefSeq" id="WP_039412425.1">
    <property type="nucleotide sequence ID" value="NZ_CP010310.2"/>
</dbReference>
<evidence type="ECO:0000256" key="8">
    <source>
        <dbReference type="SAM" id="Phobius"/>
    </source>
</evidence>
<evidence type="ECO:0000313" key="11">
    <source>
        <dbReference type="EMBL" id="SUA92852.1"/>
    </source>
</evidence>
<reference evidence="11 13" key="3">
    <citation type="submission" date="2018-06" db="EMBL/GenBank/DDBJ databases">
        <authorList>
            <consortium name="Pathogen Informatics"/>
            <person name="Doyle S."/>
        </authorList>
    </citation>
    <scope>NUCLEOTIDE SEQUENCE [LARGE SCALE GENOMIC DNA]</scope>
    <source>
        <strain evidence="11 13">NCTC13159</strain>
    </source>
</reference>
<dbReference type="Proteomes" id="UP000254589">
    <property type="component" value="Unassembled WGS sequence"/>
</dbReference>
<dbReference type="InterPro" id="IPR020846">
    <property type="entry name" value="MFS_dom"/>
</dbReference>
<dbReference type="Pfam" id="PF07690">
    <property type="entry name" value="MFS_1"/>
    <property type="match status" value="1"/>
</dbReference>
<dbReference type="CDD" id="cd17321">
    <property type="entry name" value="MFS_MMR_MDR_like"/>
    <property type="match status" value="1"/>
</dbReference>
<comment type="similarity">
    <text evidence="2">Belongs to the major facilitator superfamily. EmrB family.</text>
</comment>
<keyword evidence="4" id="KW-1003">Cell membrane</keyword>
<feature type="domain" description="Major facilitator superfamily (MFS) profile" evidence="9">
    <location>
        <begin position="23"/>
        <end position="464"/>
    </location>
</feature>
<keyword evidence="7 8" id="KW-0472">Membrane</keyword>
<feature type="transmembrane region" description="Helical" evidence="8">
    <location>
        <begin position="57"/>
        <end position="77"/>
    </location>
</feature>
<reference evidence="10" key="2">
    <citation type="submission" date="2016-11" db="EMBL/GenBank/DDBJ databases">
        <title>Complete Genome Sequencing of Pandoraea pulmonicola DSM 16583.</title>
        <authorList>
            <person name="Chan K.-G."/>
        </authorList>
    </citation>
    <scope>NUCLEOTIDE SEQUENCE</scope>
    <source>
        <strain evidence="10">DSM 16583</strain>
    </source>
</reference>
<gene>
    <name evidence="11" type="primary">emrB_6</name>
    <name evidence="11" type="ORF">NCTC13159_04391</name>
    <name evidence="10" type="ORF">RO07_24615</name>
</gene>
<feature type="transmembrane region" description="Helical" evidence="8">
    <location>
        <begin position="440"/>
        <end position="461"/>
    </location>
</feature>
<dbReference type="AlphaFoldDB" id="A0AAJ4ZG70"/>
<dbReference type="Proteomes" id="UP000035086">
    <property type="component" value="Chromosome"/>
</dbReference>
<protein>
    <submittedName>
        <fullName evidence="10">Multidrug MFS transporter</fullName>
    </submittedName>
    <submittedName>
        <fullName evidence="11">Multidrug resistance protein B</fullName>
    </submittedName>
</protein>
<feature type="transmembrane region" description="Helical" evidence="8">
    <location>
        <begin position="118"/>
        <end position="135"/>
    </location>
</feature>
<feature type="transmembrane region" description="Helical" evidence="8">
    <location>
        <begin position="402"/>
        <end position="428"/>
    </location>
</feature>
<comment type="subcellular location">
    <subcellularLocation>
        <location evidence="1">Cell membrane</location>
        <topology evidence="1">Multi-pass membrane protein</topology>
    </subcellularLocation>
</comment>
<dbReference type="PROSITE" id="PS50850">
    <property type="entry name" value="MFS"/>
    <property type="match status" value="1"/>
</dbReference>
<name>A0AAJ4ZG70_PANPU</name>
<feature type="transmembrane region" description="Helical" evidence="8">
    <location>
        <begin position="21"/>
        <end position="45"/>
    </location>
</feature>
<evidence type="ECO:0000313" key="12">
    <source>
        <dbReference type="Proteomes" id="UP000035086"/>
    </source>
</evidence>
<keyword evidence="12" id="KW-1185">Reference proteome</keyword>
<dbReference type="InterPro" id="IPR004638">
    <property type="entry name" value="EmrB-like"/>
</dbReference>
<dbReference type="NCBIfam" id="TIGR00711">
    <property type="entry name" value="efflux_EmrB"/>
    <property type="match status" value="1"/>
</dbReference>
<keyword evidence="6 8" id="KW-1133">Transmembrane helix</keyword>
<feature type="transmembrane region" description="Helical" evidence="8">
    <location>
        <begin position="89"/>
        <end position="112"/>
    </location>
</feature>